<evidence type="ECO:0000313" key="2">
    <source>
        <dbReference type="Proteomes" id="UP001056120"/>
    </source>
</evidence>
<accession>A0ACB9DDU9</accession>
<keyword evidence="2" id="KW-1185">Reference proteome</keyword>
<dbReference type="EMBL" id="CM042036">
    <property type="protein sequence ID" value="KAI3744814.1"/>
    <property type="molecule type" value="Genomic_DNA"/>
</dbReference>
<evidence type="ECO:0000313" key="1">
    <source>
        <dbReference type="EMBL" id="KAI3744814.1"/>
    </source>
</evidence>
<gene>
    <name evidence="1" type="ORF">L1987_57907</name>
</gene>
<organism evidence="1 2">
    <name type="scientific">Smallanthus sonchifolius</name>
    <dbReference type="NCBI Taxonomy" id="185202"/>
    <lineage>
        <taxon>Eukaryota</taxon>
        <taxon>Viridiplantae</taxon>
        <taxon>Streptophyta</taxon>
        <taxon>Embryophyta</taxon>
        <taxon>Tracheophyta</taxon>
        <taxon>Spermatophyta</taxon>
        <taxon>Magnoliopsida</taxon>
        <taxon>eudicotyledons</taxon>
        <taxon>Gunneridae</taxon>
        <taxon>Pentapetalae</taxon>
        <taxon>asterids</taxon>
        <taxon>campanulids</taxon>
        <taxon>Asterales</taxon>
        <taxon>Asteraceae</taxon>
        <taxon>Asteroideae</taxon>
        <taxon>Heliantheae alliance</taxon>
        <taxon>Millerieae</taxon>
        <taxon>Smallanthus</taxon>
    </lineage>
</organism>
<dbReference type="Proteomes" id="UP001056120">
    <property type="component" value="Linkage Group LG19"/>
</dbReference>
<reference evidence="1 2" key="2">
    <citation type="journal article" date="2022" name="Mol. Ecol. Resour.">
        <title>The genomes of chicory, endive, great burdock and yacon provide insights into Asteraceae paleo-polyploidization history and plant inulin production.</title>
        <authorList>
            <person name="Fan W."/>
            <person name="Wang S."/>
            <person name="Wang H."/>
            <person name="Wang A."/>
            <person name="Jiang F."/>
            <person name="Liu H."/>
            <person name="Zhao H."/>
            <person name="Xu D."/>
            <person name="Zhang Y."/>
        </authorList>
    </citation>
    <scope>NUCLEOTIDE SEQUENCE [LARGE SCALE GENOMIC DNA]</scope>
    <source>
        <strain evidence="2">cv. Yunnan</strain>
        <tissue evidence="1">Leaves</tissue>
    </source>
</reference>
<protein>
    <submittedName>
        <fullName evidence="1">Uncharacterized protein</fullName>
    </submittedName>
</protein>
<name>A0ACB9DDU9_9ASTR</name>
<sequence length="142" mass="15606">MPAAIADAMQDVGKMLGKGRWVSAESDEEPKEETIGEKIINDEGLGAEIESEEINLSKRHIQNYVEMEGMKGNVQQKAHVMTPNPELKFSRLSDAISRLSDAISRLSDAISRLSDAISRLSDAISRLSDANSRLSDDHQPTL</sequence>
<reference evidence="2" key="1">
    <citation type="journal article" date="2022" name="Mol. Ecol. Resour.">
        <title>The genomes of chicory, endive, great burdock and yacon provide insights into Asteraceae palaeo-polyploidization history and plant inulin production.</title>
        <authorList>
            <person name="Fan W."/>
            <person name="Wang S."/>
            <person name="Wang H."/>
            <person name="Wang A."/>
            <person name="Jiang F."/>
            <person name="Liu H."/>
            <person name="Zhao H."/>
            <person name="Xu D."/>
            <person name="Zhang Y."/>
        </authorList>
    </citation>
    <scope>NUCLEOTIDE SEQUENCE [LARGE SCALE GENOMIC DNA]</scope>
    <source>
        <strain evidence="2">cv. Yunnan</strain>
    </source>
</reference>
<comment type="caution">
    <text evidence="1">The sequence shown here is derived from an EMBL/GenBank/DDBJ whole genome shotgun (WGS) entry which is preliminary data.</text>
</comment>
<proteinExistence type="predicted"/>